<evidence type="ECO:0000256" key="11">
    <source>
        <dbReference type="ARBA" id="ARBA00023728"/>
    </source>
</evidence>
<evidence type="ECO:0000256" key="18">
    <source>
        <dbReference type="ARBA" id="ARBA00048952"/>
    </source>
</evidence>
<evidence type="ECO:0000256" key="20">
    <source>
        <dbReference type="SAM" id="MobiDB-lite"/>
    </source>
</evidence>
<comment type="catalytic activity">
    <reaction evidence="8">
        <text>11-cis-retinol = 9-cis-retinol</text>
        <dbReference type="Rhea" id="RHEA:55360"/>
        <dbReference type="ChEBI" id="CHEBI:16302"/>
        <dbReference type="ChEBI" id="CHEBI:78272"/>
    </reaction>
    <physiologicalReaction direction="left-to-right" evidence="8">
        <dbReference type="Rhea" id="RHEA:55361"/>
    </physiologicalReaction>
</comment>
<evidence type="ECO:0000256" key="8">
    <source>
        <dbReference type="ARBA" id="ARBA00023689"/>
    </source>
</evidence>
<evidence type="ECO:0000256" key="19">
    <source>
        <dbReference type="SAM" id="Coils"/>
    </source>
</evidence>
<comment type="catalytic activity">
    <reaction evidence="11">
        <text>11-cis-retinol = 13-cis-retinol</text>
        <dbReference type="Rhea" id="RHEA:55356"/>
        <dbReference type="ChEBI" id="CHEBI:16302"/>
        <dbReference type="ChEBI" id="CHEBI:45479"/>
    </reaction>
    <physiologicalReaction direction="left-to-right" evidence="11">
        <dbReference type="Rhea" id="RHEA:55357"/>
    </physiologicalReaction>
</comment>
<feature type="transmembrane region" description="Helical" evidence="21">
    <location>
        <begin position="364"/>
        <end position="382"/>
    </location>
</feature>
<evidence type="ECO:0000259" key="22">
    <source>
        <dbReference type="PROSITE" id="PS50181"/>
    </source>
</evidence>
<comment type="catalytic activity">
    <reaction evidence="7">
        <text>all-trans-retinol = 9-cis-retinol</text>
        <dbReference type="Rhea" id="RHEA:55348"/>
        <dbReference type="ChEBI" id="CHEBI:17336"/>
        <dbReference type="ChEBI" id="CHEBI:78272"/>
    </reaction>
    <physiologicalReaction direction="left-to-right" evidence="7">
        <dbReference type="Rhea" id="RHEA:55349"/>
    </physiologicalReaction>
</comment>
<organism evidence="23 24">
    <name type="scientific">Willisornis vidua</name>
    <name type="common">Xingu scale-backed antbird</name>
    <dbReference type="NCBI Taxonomy" id="1566151"/>
    <lineage>
        <taxon>Eukaryota</taxon>
        <taxon>Metazoa</taxon>
        <taxon>Chordata</taxon>
        <taxon>Craniata</taxon>
        <taxon>Vertebrata</taxon>
        <taxon>Euteleostomi</taxon>
        <taxon>Archelosauria</taxon>
        <taxon>Archosauria</taxon>
        <taxon>Dinosauria</taxon>
        <taxon>Saurischia</taxon>
        <taxon>Theropoda</taxon>
        <taxon>Coelurosauria</taxon>
        <taxon>Aves</taxon>
        <taxon>Neognathae</taxon>
        <taxon>Neoaves</taxon>
        <taxon>Telluraves</taxon>
        <taxon>Australaves</taxon>
        <taxon>Passeriformes</taxon>
        <taxon>Thamnophilidae</taxon>
        <taxon>Willisornis</taxon>
    </lineage>
</organism>
<keyword evidence="21" id="KW-0472">Membrane</keyword>
<evidence type="ECO:0000256" key="4">
    <source>
        <dbReference type="ARBA" id="ARBA00022824"/>
    </source>
</evidence>
<evidence type="ECO:0000256" key="14">
    <source>
        <dbReference type="ARBA" id="ARBA00030408"/>
    </source>
</evidence>
<evidence type="ECO:0000256" key="15">
    <source>
        <dbReference type="ARBA" id="ARBA00030541"/>
    </source>
</evidence>
<proteinExistence type="predicted"/>
<feature type="compositionally biased region" description="Basic and acidic residues" evidence="20">
    <location>
        <begin position="1"/>
        <end position="10"/>
    </location>
</feature>
<keyword evidence="4" id="KW-0256">Endoplasmic reticulum</keyword>
<dbReference type="SUPFAM" id="SSF81383">
    <property type="entry name" value="F-box domain"/>
    <property type="match status" value="1"/>
</dbReference>
<feature type="region of interest" description="Disordered" evidence="20">
    <location>
        <begin position="1"/>
        <end position="42"/>
    </location>
</feature>
<evidence type="ECO:0000256" key="6">
    <source>
        <dbReference type="ARBA" id="ARBA00023235"/>
    </source>
</evidence>
<dbReference type="PROSITE" id="PS50181">
    <property type="entry name" value="FBOX"/>
    <property type="match status" value="1"/>
</dbReference>
<evidence type="ECO:0000256" key="1">
    <source>
        <dbReference type="ARBA" id="ARBA00004127"/>
    </source>
</evidence>
<reference evidence="23" key="1">
    <citation type="submission" date="2019-10" db="EMBL/GenBank/DDBJ databases">
        <authorList>
            <person name="Soares A.E.R."/>
            <person name="Aleixo A."/>
            <person name="Schneider P."/>
            <person name="Miyaki C.Y."/>
            <person name="Schneider M.P."/>
            <person name="Mello C."/>
            <person name="Vasconcelos A.T.R."/>
        </authorList>
    </citation>
    <scope>NUCLEOTIDE SEQUENCE</scope>
    <source>
        <tissue evidence="23">Muscle</tissue>
    </source>
</reference>
<sequence length="644" mass="73628">MAAPEERLVSEGEGGAPGSARLSPGPIPESAEALAPMEPPPQSNTLMGLPIVAIESILSFLSYDETSQLRLVCKRMDLVCQRMLNQGFLKVERYHNLCQKQVKAQLPRRESERRNHSLARHADILAAVETRLSLLNMTFMKYVDSNLCCFIPGKVIDEIYRVLRYVNSTRAPQRAHEVLQELRDISSMAMEYFDEKIVPILKRKMPGSDVSGRLIGTAPDSCLGSRDKQTVKTGRQFLPLRGLITVLSEVPGPSAALTTMQLFSKQSPSRQEVTKLQQQVKANGTGLTALKREISELRIKVQEQQKQLQDQDQKLLEQTQIIGEQNARLAELERKLREVMESTVGNASAKHPEIKALMKPDYNLIWVVVLMVLAQLTAFYLVKDLDWKWVVFWSYVFGSCISHSMTLAIHEISHNSAFGNRKAMWNRWFGIFANLPLGLPYSISFKRYHMDHHRYLGGDGIDVDIPTNFEGWFFCTPFRKFMWIVLQPFFYAIRPLCINPKPITRLEIINLLAQLSFDVVIYYLWGVKSIFYMLAGSVLGLGLHPISGHFIAEHYMFLKGHETYSYYGPLNLLTFNVGYHNEHHDFPNIPGKSLPLVKKIAAEYYDNLPQYNSWIKVLYDFVMDDTISPYSRMKRQLKGEVKQD</sequence>
<keyword evidence="5" id="KW-0443">Lipid metabolism</keyword>
<dbReference type="EMBL" id="WHWB01032103">
    <property type="protein sequence ID" value="KAJ7426982.1"/>
    <property type="molecule type" value="Genomic_DNA"/>
</dbReference>
<accession>A0ABQ9DXA0</accession>
<evidence type="ECO:0000256" key="10">
    <source>
        <dbReference type="ARBA" id="ARBA00023720"/>
    </source>
</evidence>
<evidence type="ECO:0000256" key="12">
    <source>
        <dbReference type="ARBA" id="ARBA00023795"/>
    </source>
</evidence>
<evidence type="ECO:0000313" key="24">
    <source>
        <dbReference type="Proteomes" id="UP001145742"/>
    </source>
</evidence>
<comment type="subunit">
    <text evidence="12">Interacts with RLBP1; the interaction increases synthesis of chromophore-precursors by DEGS1.</text>
</comment>
<comment type="function">
    <text evidence="17">Has sphingolipid-delta-4-desaturase activity. Converts D-erythro-sphinganine to D-erythro-sphingosine (E-sphing-4-enine). Catalyzes the equilibrium isomerization of retinols.</text>
</comment>
<evidence type="ECO:0000256" key="21">
    <source>
        <dbReference type="SAM" id="Phobius"/>
    </source>
</evidence>
<evidence type="ECO:0000256" key="9">
    <source>
        <dbReference type="ARBA" id="ARBA00023714"/>
    </source>
</evidence>
<gene>
    <name evidence="23" type="ORF">WISP_10618</name>
</gene>
<dbReference type="InterPro" id="IPR011388">
    <property type="entry name" value="DES1/DES2"/>
</dbReference>
<keyword evidence="6" id="KW-0413">Isomerase</keyword>
<feature type="transmembrane region" description="Helical" evidence="21">
    <location>
        <begin position="428"/>
        <end position="445"/>
    </location>
</feature>
<evidence type="ECO:0000256" key="16">
    <source>
        <dbReference type="ARBA" id="ARBA00032761"/>
    </source>
</evidence>
<protein>
    <recommendedName>
        <fullName evidence="13">Sphingolipid delta(4)-desaturase DES1</fullName>
    </recommendedName>
    <alternativeName>
        <fullName evidence="16">Degenerative spermatocyte homolog 1</fullName>
    </alternativeName>
    <alternativeName>
        <fullName evidence="14">Dihydroceramide desaturase-1</fullName>
    </alternativeName>
    <alternativeName>
        <fullName evidence="15">Retinol isomerase</fullName>
    </alternativeName>
</protein>
<keyword evidence="24" id="KW-1185">Reference proteome</keyword>
<keyword evidence="3" id="KW-0444">Lipid biosynthesis</keyword>
<dbReference type="Pfam" id="PF00487">
    <property type="entry name" value="FA_desaturase"/>
    <property type="match status" value="1"/>
</dbReference>
<comment type="catalytic activity">
    <reaction evidence="18">
        <text>an N-acylsphinganine + 2 Fe(II)-[cytochrome b5] + O2 + 2 H(+) = an N-acylsphing-4-enine + 2 Fe(III)-[cytochrome b5] + 2 H2O</text>
        <dbReference type="Rhea" id="RHEA:46544"/>
        <dbReference type="Rhea" id="RHEA-COMP:10438"/>
        <dbReference type="Rhea" id="RHEA-COMP:10439"/>
        <dbReference type="ChEBI" id="CHEBI:15377"/>
        <dbReference type="ChEBI" id="CHEBI:15378"/>
        <dbReference type="ChEBI" id="CHEBI:15379"/>
        <dbReference type="ChEBI" id="CHEBI:29033"/>
        <dbReference type="ChEBI" id="CHEBI:29034"/>
        <dbReference type="ChEBI" id="CHEBI:31488"/>
        <dbReference type="ChEBI" id="CHEBI:52639"/>
        <dbReference type="EC" id="1.14.19.17"/>
    </reaction>
    <physiologicalReaction direction="left-to-right" evidence="18">
        <dbReference type="Rhea" id="RHEA:46545"/>
    </physiologicalReaction>
</comment>
<dbReference type="InterPro" id="IPR036047">
    <property type="entry name" value="F-box-like_dom_sf"/>
</dbReference>
<dbReference type="CDD" id="cd22100">
    <property type="entry name" value="F-box_FBXO28"/>
    <property type="match status" value="1"/>
</dbReference>
<feature type="coiled-coil region" evidence="19">
    <location>
        <begin position="287"/>
        <end position="342"/>
    </location>
</feature>
<evidence type="ECO:0000256" key="2">
    <source>
        <dbReference type="ARBA" id="ARBA00004586"/>
    </source>
</evidence>
<comment type="catalytic activity">
    <reaction evidence="9">
        <text>all-trans-retinol = 13-cis-retinol</text>
        <dbReference type="Rhea" id="RHEA:55352"/>
        <dbReference type="ChEBI" id="CHEBI:17336"/>
        <dbReference type="ChEBI" id="CHEBI:45479"/>
    </reaction>
    <physiologicalReaction direction="left-to-right" evidence="9">
        <dbReference type="Rhea" id="RHEA:55353"/>
    </physiologicalReaction>
</comment>
<name>A0ABQ9DXA0_9PASS</name>
<dbReference type="InterPro" id="IPR005804">
    <property type="entry name" value="FA_desaturase_dom"/>
</dbReference>
<dbReference type="InterPro" id="IPR001810">
    <property type="entry name" value="F-box_dom"/>
</dbReference>
<comment type="catalytic activity">
    <reaction evidence="10">
        <text>all-trans-retinol = 11-cis-retinol</text>
        <dbReference type="Rhea" id="RHEA:19141"/>
        <dbReference type="ChEBI" id="CHEBI:16302"/>
        <dbReference type="ChEBI" id="CHEBI:17336"/>
    </reaction>
    <physiologicalReaction direction="left-to-right" evidence="10">
        <dbReference type="Rhea" id="RHEA:19142"/>
    </physiologicalReaction>
    <physiologicalReaction direction="right-to-left" evidence="10">
        <dbReference type="Rhea" id="RHEA:19143"/>
    </physiologicalReaction>
</comment>
<comment type="caution">
    <text evidence="23">The sequence shown here is derived from an EMBL/GenBank/DDBJ whole genome shotgun (WGS) entry which is preliminary data.</text>
</comment>
<evidence type="ECO:0000256" key="7">
    <source>
        <dbReference type="ARBA" id="ARBA00023675"/>
    </source>
</evidence>
<dbReference type="PANTHER" id="PTHR12879:SF2">
    <property type="entry name" value="SPHINGOLIPID DELTA(4)-DESATURASE DES1"/>
    <property type="match status" value="1"/>
</dbReference>
<evidence type="ECO:0000313" key="23">
    <source>
        <dbReference type="EMBL" id="KAJ7426982.1"/>
    </source>
</evidence>
<keyword evidence="21" id="KW-0812">Transmembrane</keyword>
<dbReference type="PANTHER" id="PTHR12879">
    <property type="entry name" value="SPHINGOLIPID DELTA 4 DESATURASE/C-4 HYDROXYLASE PROTEIN DES2"/>
    <property type="match status" value="1"/>
</dbReference>
<evidence type="ECO:0000256" key="5">
    <source>
        <dbReference type="ARBA" id="ARBA00023098"/>
    </source>
</evidence>
<keyword evidence="19" id="KW-0175">Coiled coil</keyword>
<evidence type="ECO:0000256" key="3">
    <source>
        <dbReference type="ARBA" id="ARBA00022516"/>
    </source>
</evidence>
<evidence type="ECO:0000256" key="17">
    <source>
        <dbReference type="ARBA" id="ARBA00045712"/>
    </source>
</evidence>
<evidence type="ECO:0000256" key="13">
    <source>
        <dbReference type="ARBA" id="ARBA00023815"/>
    </source>
</evidence>
<keyword evidence="21" id="KW-1133">Transmembrane helix</keyword>
<dbReference type="CDD" id="cd03508">
    <property type="entry name" value="Delta4-sphingolipid-FADS-like"/>
    <property type="match status" value="1"/>
</dbReference>
<comment type="subcellular location">
    <subcellularLocation>
        <location evidence="1">Endomembrane system</location>
        <topology evidence="1">Multi-pass membrane protein</topology>
    </subcellularLocation>
    <subcellularLocation>
        <location evidence="2">Endoplasmic reticulum membrane</location>
    </subcellularLocation>
</comment>
<dbReference type="Proteomes" id="UP001145742">
    <property type="component" value="Unassembled WGS sequence"/>
</dbReference>
<feature type="transmembrane region" description="Helical" evidence="21">
    <location>
        <begin position="389"/>
        <end position="408"/>
    </location>
</feature>
<feature type="domain" description="F-box" evidence="22">
    <location>
        <begin position="43"/>
        <end position="91"/>
    </location>
</feature>